<protein>
    <submittedName>
        <fullName evidence="1">Uncharacterized protein</fullName>
    </submittedName>
</protein>
<gene>
    <name evidence="1" type="ordered locus">Halxa_2317</name>
</gene>
<sequence>MFLMTDWDQTPGNDSISTSFAGEWVDFRYQVESGTVKAKV</sequence>
<dbReference type="HOGENOM" id="CLU_3282811_0_0_2"/>
<dbReference type="EMBL" id="CP002839">
    <property type="protein sequence ID" value="AEH36942.1"/>
    <property type="molecule type" value="Genomic_DNA"/>
</dbReference>
<dbReference type="Proteomes" id="UP000006794">
    <property type="component" value="Chromosome"/>
</dbReference>
<dbReference type="AlphaFoldDB" id="F8D8C0"/>
<evidence type="ECO:0000313" key="1">
    <source>
        <dbReference type="EMBL" id="AEH36942.1"/>
    </source>
</evidence>
<dbReference type="STRING" id="797210.Halxa_2317"/>
<keyword evidence="2" id="KW-1185">Reference proteome</keyword>
<organism evidence="1 2">
    <name type="scientific">Halopiger xanaduensis (strain DSM 18323 / JCM 14033 / SH-6)</name>
    <dbReference type="NCBI Taxonomy" id="797210"/>
    <lineage>
        <taxon>Archaea</taxon>
        <taxon>Methanobacteriati</taxon>
        <taxon>Methanobacteriota</taxon>
        <taxon>Stenosarchaea group</taxon>
        <taxon>Halobacteria</taxon>
        <taxon>Halobacteriales</taxon>
        <taxon>Natrialbaceae</taxon>
        <taxon>Halopiger</taxon>
    </lineage>
</organism>
<reference evidence="1 2" key="1">
    <citation type="journal article" date="2012" name="Stand. Genomic Sci.">
        <title>Complete genome sequence of Halopiger xanaduensis type strain (SH-6(T)).</title>
        <authorList>
            <person name="Anderson I."/>
            <person name="Tindall B.J."/>
            <person name="Rohde M."/>
            <person name="Lucas S."/>
            <person name="Han J."/>
            <person name="Lapidus A."/>
            <person name="Cheng J.F."/>
            <person name="Goodwin L."/>
            <person name="Pitluck S."/>
            <person name="Peters L."/>
            <person name="Pati A."/>
            <person name="Mikhailova N."/>
            <person name="Pagani I."/>
            <person name="Teshima H."/>
            <person name="Han C."/>
            <person name="Tapia R."/>
            <person name="Land M."/>
            <person name="Woyke T."/>
            <person name="Klenk H.P."/>
            <person name="Kyrpides N."/>
            <person name="Ivanova N."/>
        </authorList>
    </citation>
    <scope>NUCLEOTIDE SEQUENCE [LARGE SCALE GENOMIC DNA]</scope>
    <source>
        <strain evidence="2">DSM 18323 / JCM 14033 / SH-6</strain>
    </source>
</reference>
<evidence type="ECO:0000313" key="2">
    <source>
        <dbReference type="Proteomes" id="UP000006794"/>
    </source>
</evidence>
<dbReference type="KEGG" id="hxa:Halxa_2317"/>
<name>F8D8C0_HALXS</name>
<proteinExistence type="predicted"/>
<accession>F8D8C0</accession>